<evidence type="ECO:0000256" key="1">
    <source>
        <dbReference type="SAM" id="MobiDB-lite"/>
    </source>
</evidence>
<dbReference type="AlphaFoldDB" id="A0A9Q9YWS5"/>
<dbReference type="PANTHER" id="PTHR46564:SF1">
    <property type="entry name" value="TRANSPOSASE"/>
    <property type="match status" value="1"/>
</dbReference>
<accession>A0A9Q9YWS5</accession>
<dbReference type="OrthoDB" id="8951911at2759"/>
<dbReference type="GeneID" id="109048526"/>
<dbReference type="RefSeq" id="XP_042627829.1">
    <property type="nucleotide sequence ID" value="XM_042771895.1"/>
</dbReference>
<feature type="compositionally biased region" description="Basic residues" evidence="1">
    <location>
        <begin position="7"/>
        <end position="26"/>
    </location>
</feature>
<feature type="compositionally biased region" description="Gly residues" evidence="1">
    <location>
        <begin position="27"/>
        <end position="67"/>
    </location>
</feature>
<dbReference type="InterPro" id="IPR047655">
    <property type="entry name" value="Transpos_IS630-like"/>
</dbReference>
<proteinExistence type="predicted"/>
<evidence type="ECO:0000313" key="3">
    <source>
        <dbReference type="RefSeq" id="XP_042627829.1"/>
    </source>
</evidence>
<dbReference type="Proteomes" id="UP001155660">
    <property type="component" value="Chromosome A16"/>
</dbReference>
<dbReference type="NCBIfam" id="NF033545">
    <property type="entry name" value="transpos_IS630"/>
    <property type="match status" value="1"/>
</dbReference>
<name>A0A9Q9YWS5_CYPCA</name>
<evidence type="ECO:0000259" key="2">
    <source>
        <dbReference type="Pfam" id="PF13358"/>
    </source>
</evidence>
<gene>
    <name evidence="3" type="primary">LOC109048526</name>
</gene>
<dbReference type="KEGG" id="ccar:109048526"/>
<reference evidence="3" key="1">
    <citation type="submission" date="2025-08" db="UniProtKB">
        <authorList>
            <consortium name="RefSeq"/>
        </authorList>
    </citation>
    <scope>IDENTIFICATION</scope>
    <source>
        <tissue evidence="3">Muscle</tissue>
    </source>
</reference>
<protein>
    <submittedName>
        <fullName evidence="3">Uncharacterized protein LOC109048526</fullName>
    </submittedName>
</protein>
<feature type="domain" description="Tc1-like transposase DDE" evidence="2">
    <location>
        <begin position="222"/>
        <end position="371"/>
    </location>
</feature>
<dbReference type="Pfam" id="PF13358">
    <property type="entry name" value="DDE_3"/>
    <property type="match status" value="1"/>
</dbReference>
<dbReference type="InterPro" id="IPR038717">
    <property type="entry name" value="Tc1-like_DDE_dom"/>
</dbReference>
<dbReference type="PANTHER" id="PTHR46564">
    <property type="entry name" value="TRANSPOSASE"/>
    <property type="match status" value="1"/>
</dbReference>
<organism evidence="3">
    <name type="scientific">Cyprinus carpio</name>
    <name type="common">Common carp</name>
    <dbReference type="NCBI Taxonomy" id="7962"/>
    <lineage>
        <taxon>Eukaryota</taxon>
        <taxon>Metazoa</taxon>
        <taxon>Chordata</taxon>
        <taxon>Craniata</taxon>
        <taxon>Vertebrata</taxon>
        <taxon>Euteleostomi</taxon>
        <taxon>Actinopterygii</taxon>
        <taxon>Neopterygii</taxon>
        <taxon>Teleostei</taxon>
        <taxon>Ostariophysi</taxon>
        <taxon>Cypriniformes</taxon>
        <taxon>Cyprinidae</taxon>
        <taxon>Cyprininae</taxon>
        <taxon>Cyprinus</taxon>
    </lineage>
</organism>
<sequence>MDEGRVRGRGIRVRGGRRAGHGRRGAGQRGRGVQISGGRGAGQRGRGVQISGGRGAGQRGRGEGPGGRARQPRTIIDHVIVHGMTMAEAGLRVRPNLSRFTVATIIRAFRQHNRVERMPHRGGRVAIFTAAQETLIVDMVRENNLIRLREIRDKVIADNVNFESIDVSLATIDRVLRSQKMRMKQVYRVPFERNSVRHKDLRYEYVHRILQLDVMARPHEYLFLDEAGFNLQKRRQRGRNIIGQRAITEVPGQGGGGGNITLCAAIGLEGLVHRHAVLGSYNTQRLLTFLEELKDILLDRQQHNPGPAHHICVIIWDNVRFHKTKQTKSKWFTTNSNHFLNVCLPPYSPFLNPIEEFFSSWRWKVYDRQPYTRENLLRAMELACVDIPVEAFQGWICHSRVFFLQCLARDNIACDVDEVMWPDAAQRHDAAQ</sequence>
<feature type="region of interest" description="Disordered" evidence="1">
    <location>
        <begin position="1"/>
        <end position="74"/>
    </location>
</feature>